<dbReference type="CDD" id="cd01275">
    <property type="entry name" value="FHIT"/>
    <property type="match status" value="1"/>
</dbReference>
<keyword evidence="1" id="KW-0547">Nucleotide-binding</keyword>
<dbReference type="RefSeq" id="WP_075957607.1">
    <property type="nucleotide sequence ID" value="NZ_JBHMAX010000020.1"/>
</dbReference>
<accession>A0ABV5V427</accession>
<evidence type="ECO:0000313" key="5">
    <source>
        <dbReference type="Proteomes" id="UP001589613"/>
    </source>
</evidence>
<dbReference type="Gene3D" id="3.30.428.10">
    <property type="entry name" value="HIT-like"/>
    <property type="match status" value="1"/>
</dbReference>
<proteinExistence type="predicted"/>
<feature type="domain" description="HIT" evidence="3">
    <location>
        <begin position="47"/>
        <end position="156"/>
    </location>
</feature>
<dbReference type="InterPro" id="IPR039383">
    <property type="entry name" value="FHIT"/>
</dbReference>
<dbReference type="InterPro" id="IPR052908">
    <property type="entry name" value="AP-4-A_phosphorylase"/>
</dbReference>
<name>A0ABV5V427_9MICO</name>
<gene>
    <name evidence="4" type="ORF">ACFFN0_11030</name>
</gene>
<organism evidence="4 5">
    <name type="scientific">Ornithinimicrobium kibberense</name>
    <dbReference type="NCBI Taxonomy" id="282060"/>
    <lineage>
        <taxon>Bacteria</taxon>
        <taxon>Bacillati</taxon>
        <taxon>Actinomycetota</taxon>
        <taxon>Actinomycetes</taxon>
        <taxon>Micrococcales</taxon>
        <taxon>Ornithinimicrobiaceae</taxon>
        <taxon>Ornithinimicrobium</taxon>
    </lineage>
</organism>
<evidence type="ECO:0000256" key="1">
    <source>
        <dbReference type="ARBA" id="ARBA00022741"/>
    </source>
</evidence>
<dbReference type="Proteomes" id="UP001589613">
    <property type="component" value="Unassembled WGS sequence"/>
</dbReference>
<dbReference type="InterPro" id="IPR011146">
    <property type="entry name" value="HIT-like"/>
</dbReference>
<keyword evidence="5" id="KW-1185">Reference proteome</keyword>
<feature type="short sequence motif" description="Histidine triad motif" evidence="2">
    <location>
        <begin position="141"/>
        <end position="145"/>
    </location>
</feature>
<dbReference type="PROSITE" id="PS51084">
    <property type="entry name" value="HIT_2"/>
    <property type="match status" value="1"/>
</dbReference>
<protein>
    <submittedName>
        <fullName evidence="4">HIT domain-containing protein</fullName>
    </submittedName>
</protein>
<dbReference type="SUPFAM" id="SSF54197">
    <property type="entry name" value="HIT-like"/>
    <property type="match status" value="1"/>
</dbReference>
<dbReference type="PANTHER" id="PTHR42997:SF1">
    <property type="entry name" value="AP-4-A PHOSPHORYLASE"/>
    <property type="match status" value="1"/>
</dbReference>
<evidence type="ECO:0000256" key="2">
    <source>
        <dbReference type="PROSITE-ProRule" id="PRU00464"/>
    </source>
</evidence>
<dbReference type="PANTHER" id="PTHR42997">
    <property type="entry name" value="HIT FAMILY HYDROLASE"/>
    <property type="match status" value="1"/>
</dbReference>
<dbReference type="InterPro" id="IPR036265">
    <property type="entry name" value="HIT-like_sf"/>
</dbReference>
<reference evidence="4 5" key="1">
    <citation type="submission" date="2024-09" db="EMBL/GenBank/DDBJ databases">
        <authorList>
            <person name="Sun Q."/>
            <person name="Mori K."/>
        </authorList>
    </citation>
    <scope>NUCLEOTIDE SEQUENCE [LARGE SCALE GENOMIC DNA]</scope>
    <source>
        <strain evidence="4 5">JCM 12763</strain>
    </source>
</reference>
<evidence type="ECO:0000313" key="4">
    <source>
        <dbReference type="EMBL" id="MFB9732573.1"/>
    </source>
</evidence>
<dbReference type="EMBL" id="JBHMAX010000020">
    <property type="protein sequence ID" value="MFB9732573.1"/>
    <property type="molecule type" value="Genomic_DNA"/>
</dbReference>
<sequence>MTEGPPTVTGADELAGTADGFERLWTPHRMAYVKGDRPSRDAGTGCPFCAAPGKDDAEGLIVHRGRTCFVVLNLFPYNPGHLLVCPYRHVPLYVDLTDEETAEFTALTKQAIRAVEAASGPAGYNLGINQGDVAGAGVAAHLHQHVVPRWLGDANFLPIVGRTKALPQLLEDVRRQLVAAWPASGPTPRPAEGEQA</sequence>
<comment type="caution">
    <text evidence="4">The sequence shown here is derived from an EMBL/GenBank/DDBJ whole genome shotgun (WGS) entry which is preliminary data.</text>
</comment>
<evidence type="ECO:0000259" key="3">
    <source>
        <dbReference type="PROSITE" id="PS51084"/>
    </source>
</evidence>
<dbReference type="Pfam" id="PF01230">
    <property type="entry name" value="HIT"/>
    <property type="match status" value="1"/>
</dbReference>